<evidence type="ECO:0000313" key="2">
    <source>
        <dbReference type="Proteomes" id="UP000219050"/>
    </source>
</evidence>
<dbReference type="Proteomes" id="UP000219050">
    <property type="component" value="Plasmid pDY25-B"/>
</dbReference>
<sequence>MFANDSSERAPDDNNARLRPAKIVTLLNDLCDHVENFVHFLQKDALHDRAAAARTLLAKSSVQELERFIMRNVKCRQ</sequence>
<geneLocation type="plasmid" evidence="2">
    <name>pdy25-b</name>
</geneLocation>
<keyword evidence="1" id="KW-0614">Plasmid</keyword>
<protein>
    <submittedName>
        <fullName evidence="1">Uncharacterized protein</fullName>
    </submittedName>
</protein>
<dbReference type="EMBL" id="CP021406">
    <property type="protein sequence ID" value="ATI43747.1"/>
    <property type="molecule type" value="Genomic_DNA"/>
</dbReference>
<keyword evidence="2" id="KW-1185">Reference proteome</keyword>
<name>A0A291M4I2_9RHOB</name>
<dbReference type="KEGG" id="cmag:CBW24_16520"/>
<organism evidence="1 2">
    <name type="scientific">Pacificitalea manganoxidans</name>
    <dbReference type="NCBI Taxonomy" id="1411902"/>
    <lineage>
        <taxon>Bacteria</taxon>
        <taxon>Pseudomonadati</taxon>
        <taxon>Pseudomonadota</taxon>
        <taxon>Alphaproteobacteria</taxon>
        <taxon>Rhodobacterales</taxon>
        <taxon>Paracoccaceae</taxon>
        <taxon>Pacificitalea</taxon>
    </lineage>
</organism>
<reference evidence="1 2" key="1">
    <citation type="submission" date="2017-05" db="EMBL/GenBank/DDBJ databases">
        <title>Comparative genomic and metabolic analysis of manganese-oxidizing mechanisms in Celeribater manganoxidans DY25T: its adaption to the environment of polymetallic nodule.</title>
        <authorList>
            <person name="Wang X."/>
        </authorList>
    </citation>
    <scope>NUCLEOTIDE SEQUENCE [LARGE SCALE GENOMIC DNA]</scope>
    <source>
        <strain evidence="1 2">DY25</strain>
        <plasmid evidence="2">pdy25-b</plasmid>
    </source>
</reference>
<evidence type="ECO:0000313" key="1">
    <source>
        <dbReference type="EMBL" id="ATI43747.1"/>
    </source>
</evidence>
<accession>A0A291M4I2</accession>
<dbReference type="AlphaFoldDB" id="A0A291M4I2"/>
<proteinExistence type="predicted"/>
<gene>
    <name evidence="1" type="ORF">CBW24_16520</name>
</gene>